<organism evidence="1 2">
    <name type="scientific">Natronorubrum thiooxidans</name>
    <dbReference type="NCBI Taxonomy" id="308853"/>
    <lineage>
        <taxon>Archaea</taxon>
        <taxon>Methanobacteriati</taxon>
        <taxon>Methanobacteriota</taxon>
        <taxon>Stenosarchaea group</taxon>
        <taxon>Halobacteria</taxon>
        <taxon>Halobacteriales</taxon>
        <taxon>Natrialbaceae</taxon>
        <taxon>Natronorubrum</taxon>
    </lineage>
</organism>
<proteinExistence type="predicted"/>
<protein>
    <submittedName>
        <fullName evidence="1">Predicted metal-dependent hydrolase</fullName>
    </submittedName>
</protein>
<keyword evidence="1" id="KW-0378">Hydrolase</keyword>
<dbReference type="GO" id="GO:0016787">
    <property type="term" value="F:hydrolase activity"/>
    <property type="evidence" value="ECO:0007669"/>
    <property type="project" value="UniProtKB-KW"/>
</dbReference>
<reference evidence="2" key="1">
    <citation type="submission" date="2017-01" db="EMBL/GenBank/DDBJ databases">
        <authorList>
            <person name="Varghese N."/>
            <person name="Submissions S."/>
        </authorList>
    </citation>
    <scope>NUCLEOTIDE SEQUENCE [LARGE SCALE GENOMIC DNA]</scope>
    <source>
        <strain evidence="2">type strain: HArc-</strain>
    </source>
</reference>
<dbReference type="InterPro" id="IPR023203">
    <property type="entry name" value="TTHA0068_sf"/>
</dbReference>
<dbReference type="SUPFAM" id="SSF140663">
    <property type="entry name" value="TTHA0068-like"/>
    <property type="match status" value="1"/>
</dbReference>
<dbReference type="Gene3D" id="1.10.3450.10">
    <property type="entry name" value="TTHA0068-like"/>
    <property type="match status" value="1"/>
</dbReference>
<dbReference type="InterPro" id="IPR005500">
    <property type="entry name" value="DUF309"/>
</dbReference>
<dbReference type="PANTHER" id="PTHR34796:SF1">
    <property type="entry name" value="EXPRESSED PROTEIN"/>
    <property type="match status" value="1"/>
</dbReference>
<evidence type="ECO:0000313" key="2">
    <source>
        <dbReference type="Proteomes" id="UP000185936"/>
    </source>
</evidence>
<gene>
    <name evidence="1" type="ORF">SAMN05421752_1216</name>
</gene>
<name>A0A1N7H1R8_9EURY</name>
<dbReference type="RefSeq" id="WP_076610714.1">
    <property type="nucleotide sequence ID" value="NZ_FTNR01000021.1"/>
</dbReference>
<dbReference type="OrthoDB" id="270022at2157"/>
<evidence type="ECO:0000313" key="1">
    <source>
        <dbReference type="EMBL" id="SIS18782.1"/>
    </source>
</evidence>
<dbReference type="Proteomes" id="UP000185936">
    <property type="component" value="Unassembled WGS sequence"/>
</dbReference>
<dbReference type="PANTHER" id="PTHR34796">
    <property type="entry name" value="EXPRESSED PROTEIN"/>
    <property type="match status" value="1"/>
</dbReference>
<dbReference type="STRING" id="308853.SAMN05421752_1216"/>
<dbReference type="AlphaFoldDB" id="A0A1N7H1R8"/>
<sequence>MRDQLRAGAAIYNAGYYHAAHDAWEDRWLDLESDTDDERLLHGLIQWTAAIYHASERNWVGAVGLADSAIEYLAELPPDYREVNLPPIRAFLTALAADPELIERRSPVRLEHEGEVPTLSTLEFASTAIAATVLADEWGFDKAPVEQARTYAERDLKAGDDDSQFIALLFDFVRETEHRGIVYQRLTSHVGRRQARETDVDGLF</sequence>
<keyword evidence="2" id="KW-1185">Reference proteome</keyword>
<accession>A0A1N7H1R8</accession>
<dbReference type="EMBL" id="FTNR01000021">
    <property type="protein sequence ID" value="SIS18782.1"/>
    <property type="molecule type" value="Genomic_DNA"/>
</dbReference>
<dbReference type="Pfam" id="PF03745">
    <property type="entry name" value="DUF309"/>
    <property type="match status" value="1"/>
</dbReference>